<accession>A0A8J3SY74</accession>
<proteinExistence type="predicted"/>
<keyword evidence="3" id="KW-1185">Reference proteome</keyword>
<evidence type="ECO:0000256" key="1">
    <source>
        <dbReference type="SAM" id="MobiDB-lite"/>
    </source>
</evidence>
<feature type="compositionally biased region" description="Low complexity" evidence="1">
    <location>
        <begin position="38"/>
        <end position="53"/>
    </location>
</feature>
<dbReference type="EMBL" id="BOOK01000035">
    <property type="protein sequence ID" value="GII02834.1"/>
    <property type="molecule type" value="Genomic_DNA"/>
</dbReference>
<feature type="region of interest" description="Disordered" evidence="1">
    <location>
        <begin position="38"/>
        <end position="65"/>
    </location>
</feature>
<evidence type="ECO:0000313" key="2">
    <source>
        <dbReference type="EMBL" id="GII02834.1"/>
    </source>
</evidence>
<evidence type="ECO:0000313" key="3">
    <source>
        <dbReference type="Proteomes" id="UP000634476"/>
    </source>
</evidence>
<sequence>MICDPPGGMMRQPRREALFGWLLALLFPLFVSGVPAAGTAAARPGAPATAEAAQGQHPLSRKLPVSERHHAFASVLAAVGAAGSHPAAALPPGAGHPPLSSGFRPAPERDDDTRPLAALLVRPGRAPPSTHA</sequence>
<name>A0A8J3SY74_9ACTN</name>
<feature type="region of interest" description="Disordered" evidence="1">
    <location>
        <begin position="84"/>
        <end position="132"/>
    </location>
</feature>
<reference evidence="2" key="1">
    <citation type="submission" date="2021-01" db="EMBL/GenBank/DDBJ databases">
        <title>Whole genome shotgun sequence of Planobispora takensis NBRC 109077.</title>
        <authorList>
            <person name="Komaki H."/>
            <person name="Tamura T."/>
        </authorList>
    </citation>
    <scope>NUCLEOTIDE SEQUENCE</scope>
    <source>
        <strain evidence="2">NBRC 109077</strain>
    </source>
</reference>
<protein>
    <submittedName>
        <fullName evidence="2">Uncharacterized protein</fullName>
    </submittedName>
</protein>
<feature type="compositionally biased region" description="Low complexity" evidence="1">
    <location>
        <begin position="84"/>
        <end position="102"/>
    </location>
</feature>
<organism evidence="2 3">
    <name type="scientific">Planobispora takensis</name>
    <dbReference type="NCBI Taxonomy" id="1367882"/>
    <lineage>
        <taxon>Bacteria</taxon>
        <taxon>Bacillati</taxon>
        <taxon>Actinomycetota</taxon>
        <taxon>Actinomycetes</taxon>
        <taxon>Streptosporangiales</taxon>
        <taxon>Streptosporangiaceae</taxon>
        <taxon>Planobispora</taxon>
    </lineage>
</organism>
<dbReference type="AlphaFoldDB" id="A0A8J3SY74"/>
<comment type="caution">
    <text evidence="2">The sequence shown here is derived from an EMBL/GenBank/DDBJ whole genome shotgun (WGS) entry which is preliminary data.</text>
</comment>
<gene>
    <name evidence="2" type="ORF">Pta02_48420</name>
</gene>
<dbReference type="Proteomes" id="UP000634476">
    <property type="component" value="Unassembled WGS sequence"/>
</dbReference>